<dbReference type="PANTHER" id="PTHR12537:SF12">
    <property type="entry name" value="MATERNAL PROTEIN PUMILIO"/>
    <property type="match status" value="1"/>
</dbReference>
<dbReference type="Gene3D" id="1.25.10.10">
    <property type="entry name" value="Leucine-rich Repeat Variant"/>
    <property type="match status" value="1"/>
</dbReference>
<dbReference type="Pfam" id="PF00806">
    <property type="entry name" value="PUF"/>
    <property type="match status" value="8"/>
</dbReference>
<dbReference type="SMART" id="SM00025">
    <property type="entry name" value="Pumilio"/>
    <property type="match status" value="8"/>
</dbReference>
<gene>
    <name evidence="5" type="ORF">CTOB1V02_LOCUS1013</name>
</gene>
<dbReference type="GO" id="GO:0003730">
    <property type="term" value="F:mRNA 3'-UTR binding"/>
    <property type="evidence" value="ECO:0007669"/>
    <property type="project" value="TreeGrafter"/>
</dbReference>
<keyword evidence="2" id="KW-0963">Cytoplasm</keyword>
<dbReference type="PROSITE" id="PS50303">
    <property type="entry name" value="PUM_HD"/>
    <property type="match status" value="1"/>
</dbReference>
<sequence length="745" mass="82066">MKWEHSNIAPGMASSPGPAFPRRQAYDVPMNPFDTMGSRMGGYGNCPSPAPSGLHKDLEARMQNLNLNGRRPELETRGFTPKPFPDSADMYHRVGTRHFSSSSDSVPLAPLDGSLDREGLSGIMIEPMNFLSPDYLNLNHLMASPLDGLDSSMFRNNQQTPIQLVSPHYQQLSLPGSPFNTPYLVNPSDANSAYMGTLIPTAAPMMPPYYGMSPYLYSNVMSNGSPTPNRRPASPPSTTPDLSNVPGSPFPLVPAQFYSNINSPAPPVRLVSPTMVVNSGTGGSGVRMMNTQAGAAPPSPLFNGTSPFSPDRHDSGGDWKGFHTTSSHLASNVGFGLDQAMEPKNSQTHYRSLGVVSPIGWGSSGNSMGASNLGGGGINWNMGGSTTSTTRRSNYEKPGIRSKLLDDFRNNRHSSITLKDIVNHVVEFSQDQHGSRFIQQQLERASASEKQTIFNEVLSSALALMTDVFGNYVIQKYFEYGCPEQRMALASKLVGHVVPLALQMYGCRVIQKALEHIPPEQQRELVQELDGHALRLVKDQNGNHVVQKCIELVDSNSLQFLIDSFKGQVFALSTHPYGCRVIQRILEHCTQEQIVPILEELHANAESLIQDQYGNYVIQHVLERGLPEDKAKVIRLVSGNVLTLSQHKFASNVVEKCIQHASQSERSELVEEVCNNPAALSIMMKDQFANYVIQKMLDLCENHQKRSLVSKLKPHISSLKKYTYGKHIYGKLEKYLAKTNELQLS</sequence>
<evidence type="ECO:0000256" key="1">
    <source>
        <dbReference type="ARBA" id="ARBA00004496"/>
    </source>
</evidence>
<evidence type="ECO:0000256" key="2">
    <source>
        <dbReference type="ARBA" id="ARBA00022490"/>
    </source>
</evidence>
<dbReference type="PROSITE" id="PS50302">
    <property type="entry name" value="PUM"/>
    <property type="match status" value="8"/>
</dbReference>
<keyword evidence="4" id="KW-0694">RNA-binding</keyword>
<dbReference type="PANTHER" id="PTHR12537">
    <property type="entry name" value="RNA BINDING PROTEIN PUMILIO-RELATED"/>
    <property type="match status" value="1"/>
</dbReference>
<dbReference type="SUPFAM" id="SSF48371">
    <property type="entry name" value="ARM repeat"/>
    <property type="match status" value="1"/>
</dbReference>
<dbReference type="GO" id="GO:0005634">
    <property type="term" value="C:nucleus"/>
    <property type="evidence" value="ECO:0007669"/>
    <property type="project" value="TreeGrafter"/>
</dbReference>
<comment type="subcellular location">
    <subcellularLocation>
        <location evidence="1">Cytoplasm</location>
    </subcellularLocation>
</comment>
<dbReference type="InterPro" id="IPR011989">
    <property type="entry name" value="ARM-like"/>
</dbReference>
<dbReference type="CDD" id="cd07920">
    <property type="entry name" value="Pumilio"/>
    <property type="match status" value="1"/>
</dbReference>
<proteinExistence type="predicted"/>
<dbReference type="InterPro" id="IPR001313">
    <property type="entry name" value="Pumilio_RNA-bd_rpt"/>
</dbReference>
<evidence type="ECO:0000256" key="4">
    <source>
        <dbReference type="ARBA" id="ARBA00022884"/>
    </source>
</evidence>
<dbReference type="FunFam" id="1.25.10.10:FF:000004">
    <property type="entry name" value="Pumilio homolog 1 isoform 2"/>
    <property type="match status" value="1"/>
</dbReference>
<dbReference type="EMBL" id="OB660138">
    <property type="protein sequence ID" value="CAD7223018.1"/>
    <property type="molecule type" value="Genomic_DNA"/>
</dbReference>
<keyword evidence="3" id="KW-0677">Repeat</keyword>
<evidence type="ECO:0000313" key="5">
    <source>
        <dbReference type="EMBL" id="CAD7223018.1"/>
    </source>
</evidence>
<dbReference type="GO" id="GO:0005737">
    <property type="term" value="C:cytoplasm"/>
    <property type="evidence" value="ECO:0007669"/>
    <property type="project" value="UniProtKB-SubCell"/>
</dbReference>
<reference evidence="5" key="1">
    <citation type="submission" date="2020-11" db="EMBL/GenBank/DDBJ databases">
        <authorList>
            <person name="Tran Van P."/>
        </authorList>
    </citation>
    <scope>NUCLEOTIDE SEQUENCE</scope>
</reference>
<dbReference type="InterPro" id="IPR016024">
    <property type="entry name" value="ARM-type_fold"/>
</dbReference>
<organism evidence="5">
    <name type="scientific">Cyprideis torosa</name>
    <dbReference type="NCBI Taxonomy" id="163714"/>
    <lineage>
        <taxon>Eukaryota</taxon>
        <taxon>Metazoa</taxon>
        <taxon>Ecdysozoa</taxon>
        <taxon>Arthropoda</taxon>
        <taxon>Crustacea</taxon>
        <taxon>Oligostraca</taxon>
        <taxon>Ostracoda</taxon>
        <taxon>Podocopa</taxon>
        <taxon>Podocopida</taxon>
        <taxon>Cytherocopina</taxon>
        <taxon>Cytheroidea</taxon>
        <taxon>Cytherideidae</taxon>
        <taxon>Cyprideis</taxon>
    </lineage>
</organism>
<dbReference type="OrthoDB" id="668540at2759"/>
<dbReference type="InterPro" id="IPR033712">
    <property type="entry name" value="Pumilio_RNA-bd"/>
</dbReference>
<dbReference type="GO" id="GO:0010608">
    <property type="term" value="P:post-transcriptional regulation of gene expression"/>
    <property type="evidence" value="ECO:0007669"/>
    <property type="project" value="TreeGrafter"/>
</dbReference>
<dbReference type="InterPro" id="IPR033133">
    <property type="entry name" value="PUM-HD"/>
</dbReference>
<accession>A0A7R8W5E8</accession>
<protein>
    <submittedName>
        <fullName evidence="5">Uncharacterized protein</fullName>
    </submittedName>
</protein>
<name>A0A7R8W5E8_9CRUS</name>
<evidence type="ECO:0000256" key="3">
    <source>
        <dbReference type="ARBA" id="ARBA00022737"/>
    </source>
</evidence>
<dbReference type="AlphaFoldDB" id="A0A7R8W5E8"/>